<gene>
    <name evidence="1" type="ORF">ETSY2_41715</name>
</gene>
<name>W4LM70_9BACT</name>
<sequence>MVVTLQIDEPLASRLQAKAVVQHLSTEDFARMLLGEGLQRLEDSEVWNSQNQRRIDLIRKSSHETLTETEEDELQQLQEVADQRLEARDHELLAHLDRLKQAVNLLPDARSA</sequence>
<accession>W4LM70</accession>
<dbReference type="EMBL" id="AZHX01001882">
    <property type="protein sequence ID" value="ETW99009.1"/>
    <property type="molecule type" value="Genomic_DNA"/>
</dbReference>
<evidence type="ECO:0000313" key="1">
    <source>
        <dbReference type="EMBL" id="ETW99009.1"/>
    </source>
</evidence>
<dbReference type="AlphaFoldDB" id="W4LM70"/>
<protein>
    <submittedName>
        <fullName evidence="1">Uncharacterized protein</fullName>
    </submittedName>
</protein>
<organism evidence="1 2">
    <name type="scientific">Candidatus Entotheonella gemina</name>
    <dbReference type="NCBI Taxonomy" id="1429439"/>
    <lineage>
        <taxon>Bacteria</taxon>
        <taxon>Pseudomonadati</taxon>
        <taxon>Nitrospinota/Tectimicrobiota group</taxon>
        <taxon>Candidatus Tectimicrobiota</taxon>
        <taxon>Candidatus Entotheonellia</taxon>
        <taxon>Candidatus Entotheonellales</taxon>
        <taxon>Candidatus Entotheonellaceae</taxon>
        <taxon>Candidatus Entotheonella</taxon>
    </lineage>
</organism>
<evidence type="ECO:0000313" key="2">
    <source>
        <dbReference type="Proteomes" id="UP000019140"/>
    </source>
</evidence>
<comment type="caution">
    <text evidence="1">The sequence shown here is derived from an EMBL/GenBank/DDBJ whole genome shotgun (WGS) entry which is preliminary data.</text>
</comment>
<proteinExistence type="predicted"/>
<dbReference type="Proteomes" id="UP000019140">
    <property type="component" value="Unassembled WGS sequence"/>
</dbReference>
<reference evidence="1 2" key="1">
    <citation type="journal article" date="2014" name="Nature">
        <title>An environmental bacterial taxon with a large and distinct metabolic repertoire.</title>
        <authorList>
            <person name="Wilson M.C."/>
            <person name="Mori T."/>
            <person name="Ruckert C."/>
            <person name="Uria A.R."/>
            <person name="Helf M.J."/>
            <person name="Takada K."/>
            <person name="Gernert C."/>
            <person name="Steffens U.A."/>
            <person name="Heycke N."/>
            <person name="Schmitt S."/>
            <person name="Rinke C."/>
            <person name="Helfrich E.J."/>
            <person name="Brachmann A.O."/>
            <person name="Gurgui C."/>
            <person name="Wakimoto T."/>
            <person name="Kracht M."/>
            <person name="Crusemann M."/>
            <person name="Hentschel U."/>
            <person name="Abe I."/>
            <person name="Matsunaga S."/>
            <person name="Kalinowski J."/>
            <person name="Takeyama H."/>
            <person name="Piel J."/>
        </authorList>
    </citation>
    <scope>NUCLEOTIDE SEQUENCE [LARGE SCALE GENOMIC DNA]</scope>
    <source>
        <strain evidence="2">TSY2</strain>
    </source>
</reference>
<keyword evidence="2" id="KW-1185">Reference proteome</keyword>
<dbReference type="HOGENOM" id="CLU_2141318_0_0_7"/>